<organism evidence="1 2">
    <name type="scientific">Leucobacter tardus</name>
    <dbReference type="NCBI Taxonomy" id="501483"/>
    <lineage>
        <taxon>Bacteria</taxon>
        <taxon>Bacillati</taxon>
        <taxon>Actinomycetota</taxon>
        <taxon>Actinomycetes</taxon>
        <taxon>Micrococcales</taxon>
        <taxon>Microbacteriaceae</taxon>
        <taxon>Leucobacter</taxon>
    </lineage>
</organism>
<proteinExistence type="predicted"/>
<evidence type="ECO:0000313" key="2">
    <source>
        <dbReference type="Proteomes" id="UP000668403"/>
    </source>
</evidence>
<dbReference type="RefSeq" id="WP_208239523.1">
    <property type="nucleotide sequence ID" value="NZ_BAAAQU010000002.1"/>
</dbReference>
<dbReference type="Proteomes" id="UP000668403">
    <property type="component" value="Unassembled WGS sequence"/>
</dbReference>
<gene>
    <name evidence="1" type="ORF">J4H85_10905</name>
</gene>
<protein>
    <submittedName>
        <fullName evidence="1">Uncharacterized protein</fullName>
    </submittedName>
</protein>
<comment type="caution">
    <text evidence="1">The sequence shown here is derived from an EMBL/GenBank/DDBJ whole genome shotgun (WGS) entry which is preliminary data.</text>
</comment>
<dbReference type="AlphaFoldDB" id="A0A939QM92"/>
<reference evidence="1" key="1">
    <citation type="submission" date="2021-03" db="EMBL/GenBank/DDBJ databases">
        <title>Leucobacter chromiisoli sp. nov., isolated from chromium-containing soil of chemical plant.</title>
        <authorList>
            <person name="Xu Z."/>
        </authorList>
    </citation>
    <scope>NUCLEOTIDE SEQUENCE</scope>
    <source>
        <strain evidence="1">K 70/01</strain>
    </source>
</reference>
<name>A0A939QM92_9MICO</name>
<sequence>MPFAPSAPDIERALLGIRGVVHLYPAGSALSRAVDLGAAAWGVGELRSRVRVVDASATAEITVSLGVSAGRPVLETLGDVTDALAVLYAEADRPAPILHLTVVHLDDRLL</sequence>
<keyword evidence="2" id="KW-1185">Reference proteome</keyword>
<accession>A0A939QM92</accession>
<dbReference type="EMBL" id="JAGFBF010000005">
    <property type="protein sequence ID" value="MBO2990501.1"/>
    <property type="molecule type" value="Genomic_DNA"/>
</dbReference>
<evidence type="ECO:0000313" key="1">
    <source>
        <dbReference type="EMBL" id="MBO2990501.1"/>
    </source>
</evidence>